<organism evidence="4 5">
    <name type="scientific">Comamonas avium</name>
    <dbReference type="NCBI Taxonomy" id="2762231"/>
    <lineage>
        <taxon>Bacteria</taxon>
        <taxon>Pseudomonadati</taxon>
        <taxon>Pseudomonadota</taxon>
        <taxon>Betaproteobacteria</taxon>
        <taxon>Burkholderiales</taxon>
        <taxon>Comamonadaceae</taxon>
        <taxon>Comamonas</taxon>
    </lineage>
</organism>
<evidence type="ECO:0000256" key="1">
    <source>
        <dbReference type="ARBA" id="ARBA00023122"/>
    </source>
</evidence>
<dbReference type="SUPFAM" id="SSF54631">
    <property type="entry name" value="CBS-domain pair"/>
    <property type="match status" value="1"/>
</dbReference>
<keyword evidence="1 2" id="KW-0129">CBS domain</keyword>
<dbReference type="EMBL" id="JACSQK010000005">
    <property type="protein sequence ID" value="MBD7960998.1"/>
    <property type="molecule type" value="Genomic_DNA"/>
</dbReference>
<name>A0ABR8SC02_9BURK</name>
<dbReference type="InterPro" id="IPR000644">
    <property type="entry name" value="CBS_dom"/>
</dbReference>
<accession>A0ABR8SC02</accession>
<feature type="domain" description="CBS" evidence="3">
    <location>
        <begin position="9"/>
        <end position="69"/>
    </location>
</feature>
<evidence type="ECO:0000259" key="3">
    <source>
        <dbReference type="PROSITE" id="PS51371"/>
    </source>
</evidence>
<reference evidence="4 5" key="1">
    <citation type="submission" date="2020-08" db="EMBL/GenBank/DDBJ databases">
        <title>A Genomic Blueprint of the Chicken Gut Microbiome.</title>
        <authorList>
            <person name="Gilroy R."/>
            <person name="Ravi A."/>
            <person name="Getino M."/>
            <person name="Pursley I."/>
            <person name="Horton D.L."/>
            <person name="Alikhan N.-F."/>
            <person name="Baker D."/>
            <person name="Gharbi K."/>
            <person name="Hall N."/>
            <person name="Watson M."/>
            <person name="Adriaenssens E.M."/>
            <person name="Foster-Nyarko E."/>
            <person name="Jarju S."/>
            <person name="Secka A."/>
            <person name="Antonio M."/>
            <person name="Oren A."/>
            <person name="Chaudhuri R."/>
            <person name="La Ragione R.M."/>
            <person name="Hildebrand F."/>
            <person name="Pallen M.J."/>
        </authorList>
    </citation>
    <scope>NUCLEOTIDE SEQUENCE [LARGE SCALE GENOMIC DNA]</scope>
    <source>
        <strain evidence="4 5">Sa2CVA6</strain>
    </source>
</reference>
<dbReference type="PANTHER" id="PTHR43080">
    <property type="entry name" value="CBS DOMAIN-CONTAINING PROTEIN CBSX3, MITOCHONDRIAL"/>
    <property type="match status" value="1"/>
</dbReference>
<dbReference type="PROSITE" id="PS51371">
    <property type="entry name" value="CBS"/>
    <property type="match status" value="2"/>
</dbReference>
<dbReference type="InterPro" id="IPR046342">
    <property type="entry name" value="CBS_dom_sf"/>
</dbReference>
<dbReference type="Gene3D" id="3.10.580.10">
    <property type="entry name" value="CBS-domain"/>
    <property type="match status" value="1"/>
</dbReference>
<evidence type="ECO:0000313" key="5">
    <source>
        <dbReference type="Proteomes" id="UP000634919"/>
    </source>
</evidence>
<keyword evidence="5" id="KW-1185">Reference proteome</keyword>
<sequence>MTKVADILRTKGNATVHAVKPDDSMLTALQQMAEHEIGALLVIQERTIAGIVSERDYARKIALKGRNSLDTPVREIMTAHVHCVGPDNTSDECMALMTQLKIRHLPVVGADHELLGLISIGDLIKTTLADQQVTIAHLEHYISGAHR</sequence>
<dbReference type="RefSeq" id="WP_191723399.1">
    <property type="nucleotide sequence ID" value="NZ_JACSQK010000005.1"/>
</dbReference>
<dbReference type="InterPro" id="IPR044725">
    <property type="entry name" value="CBSX3_CBS_dom"/>
</dbReference>
<dbReference type="CDD" id="cd04623">
    <property type="entry name" value="CBS_pair_bac_euk"/>
    <property type="match status" value="1"/>
</dbReference>
<gene>
    <name evidence="4" type="ORF">H9646_10915</name>
</gene>
<evidence type="ECO:0000313" key="4">
    <source>
        <dbReference type="EMBL" id="MBD7960998.1"/>
    </source>
</evidence>
<dbReference type="Proteomes" id="UP000634919">
    <property type="component" value="Unassembled WGS sequence"/>
</dbReference>
<feature type="domain" description="CBS" evidence="3">
    <location>
        <begin position="77"/>
        <end position="133"/>
    </location>
</feature>
<dbReference type="InterPro" id="IPR051257">
    <property type="entry name" value="Diverse_CBS-Domain"/>
</dbReference>
<comment type="caution">
    <text evidence="4">The sequence shown here is derived from an EMBL/GenBank/DDBJ whole genome shotgun (WGS) entry which is preliminary data.</text>
</comment>
<dbReference type="Pfam" id="PF00571">
    <property type="entry name" value="CBS"/>
    <property type="match status" value="2"/>
</dbReference>
<evidence type="ECO:0000256" key="2">
    <source>
        <dbReference type="PROSITE-ProRule" id="PRU00703"/>
    </source>
</evidence>
<protein>
    <submittedName>
        <fullName evidence="4">CBS domain-containing protein</fullName>
    </submittedName>
</protein>
<dbReference type="PANTHER" id="PTHR43080:SF2">
    <property type="entry name" value="CBS DOMAIN-CONTAINING PROTEIN"/>
    <property type="match status" value="1"/>
</dbReference>
<proteinExistence type="predicted"/>
<dbReference type="SMART" id="SM00116">
    <property type="entry name" value="CBS"/>
    <property type="match status" value="2"/>
</dbReference>